<sequence>MLVLLTSVGAAAVDGQANAYGFRAQPDTTVSHSEASQPVETYSFESLSPETQAVVRQAIGDDSYTLVTVSDPPSEFTYLTDYSSSERGDYHIRYQGQVYHLTASNYGSLFRFFRSLITILVPGVVVGLLLVGLRGLTKGATHSLVIEGGAIGLGLVVSVLNVRWVVSLTRVDPLPEPALWESHLVAALLLSLGVCWILLRAHSKKARS</sequence>
<feature type="domain" description="DUF7979" evidence="2">
    <location>
        <begin position="26"/>
        <end position="102"/>
    </location>
</feature>
<name>A0A4D6HDI7_9EURY</name>
<proteinExistence type="predicted"/>
<dbReference type="AlphaFoldDB" id="A0A4D6HDI7"/>
<dbReference type="Pfam" id="PF25934">
    <property type="entry name" value="DUF7979"/>
    <property type="match status" value="1"/>
</dbReference>
<reference evidence="3 4" key="1">
    <citation type="journal article" date="2019" name="Nat. Commun.">
        <title>A new type of DNA phosphorothioation-based antiviral system in archaea.</title>
        <authorList>
            <person name="Xiong L."/>
            <person name="Liu S."/>
            <person name="Chen S."/>
            <person name="Xiao Y."/>
            <person name="Zhu B."/>
            <person name="Gao Y."/>
            <person name="Zhang Y."/>
            <person name="Chen B."/>
            <person name="Luo J."/>
            <person name="Deng Z."/>
            <person name="Chen X."/>
            <person name="Wang L."/>
            <person name="Chen S."/>
        </authorList>
    </citation>
    <scope>NUCLEOTIDE SEQUENCE [LARGE SCALE GENOMIC DNA]</scope>
    <source>
        <strain evidence="3 4">CBA1105</strain>
    </source>
</reference>
<keyword evidence="1" id="KW-0812">Transmembrane</keyword>
<feature type="transmembrane region" description="Helical" evidence="1">
    <location>
        <begin position="178"/>
        <end position="199"/>
    </location>
</feature>
<evidence type="ECO:0000313" key="3">
    <source>
        <dbReference type="EMBL" id="QCC50787.1"/>
    </source>
</evidence>
<dbReference type="Proteomes" id="UP000296706">
    <property type="component" value="Chromosome"/>
</dbReference>
<evidence type="ECO:0000313" key="4">
    <source>
        <dbReference type="Proteomes" id="UP000296706"/>
    </source>
</evidence>
<gene>
    <name evidence="3" type="ORF">DV733_05795</name>
</gene>
<keyword evidence="1" id="KW-1133">Transmembrane helix</keyword>
<keyword evidence="4" id="KW-1185">Reference proteome</keyword>
<protein>
    <recommendedName>
        <fullName evidence="2">DUF7979 domain-containing protein</fullName>
    </recommendedName>
</protein>
<feature type="transmembrane region" description="Helical" evidence="1">
    <location>
        <begin position="144"/>
        <end position="166"/>
    </location>
</feature>
<dbReference type="InterPro" id="IPR058285">
    <property type="entry name" value="DUF7979"/>
</dbReference>
<dbReference type="EMBL" id="CP031310">
    <property type="protein sequence ID" value="QCC50787.1"/>
    <property type="molecule type" value="Genomic_DNA"/>
</dbReference>
<evidence type="ECO:0000256" key="1">
    <source>
        <dbReference type="SAM" id="Phobius"/>
    </source>
</evidence>
<keyword evidence="1" id="KW-0472">Membrane</keyword>
<accession>A0A4D6HDI7</accession>
<dbReference type="KEGG" id="hsn:DV733_05795"/>
<organism evidence="3 4">
    <name type="scientific">Halapricum salinum</name>
    <dbReference type="NCBI Taxonomy" id="1457250"/>
    <lineage>
        <taxon>Archaea</taxon>
        <taxon>Methanobacteriati</taxon>
        <taxon>Methanobacteriota</taxon>
        <taxon>Stenosarchaea group</taxon>
        <taxon>Halobacteria</taxon>
        <taxon>Halobacteriales</taxon>
        <taxon>Haloarculaceae</taxon>
        <taxon>Halapricum</taxon>
    </lineage>
</organism>
<feature type="transmembrane region" description="Helical" evidence="1">
    <location>
        <begin position="112"/>
        <end position="132"/>
    </location>
</feature>
<evidence type="ECO:0000259" key="2">
    <source>
        <dbReference type="Pfam" id="PF25934"/>
    </source>
</evidence>